<dbReference type="Proteomes" id="UP000565441">
    <property type="component" value="Unassembled WGS sequence"/>
</dbReference>
<comment type="caution">
    <text evidence="2">The sequence shown here is derived from an EMBL/GenBank/DDBJ whole genome shotgun (WGS) entry which is preliminary data.</text>
</comment>
<accession>A0A8H5HIJ1</accession>
<keyword evidence="3" id="KW-1185">Reference proteome</keyword>
<evidence type="ECO:0000313" key="3">
    <source>
        <dbReference type="Proteomes" id="UP000565441"/>
    </source>
</evidence>
<reference evidence="2 3" key="1">
    <citation type="journal article" date="2020" name="ISME J.">
        <title>Uncovering the hidden diversity of litter-decomposition mechanisms in mushroom-forming fungi.</title>
        <authorList>
            <person name="Floudas D."/>
            <person name="Bentzer J."/>
            <person name="Ahren D."/>
            <person name="Johansson T."/>
            <person name="Persson P."/>
            <person name="Tunlid A."/>
        </authorList>
    </citation>
    <scope>NUCLEOTIDE SEQUENCE [LARGE SCALE GENOMIC DNA]</scope>
    <source>
        <strain evidence="2 3">CBS 661.87</strain>
    </source>
</reference>
<gene>
    <name evidence="2" type="ORF">D9615_003087</name>
</gene>
<proteinExistence type="predicted"/>
<feature type="chain" id="PRO_5034259215" description="Secreted protein" evidence="1">
    <location>
        <begin position="22"/>
        <end position="135"/>
    </location>
</feature>
<sequence length="135" mass="14577">MHSITVLRLAVLLHYTTYDAADRDPARHPFCSALRLGRRTFGGVEVGIQRYLRRFLQVPPSAHLDGSGTDHISLTQPPYSASPRTTAASAPSNLSIPIPITFSIPIPTFSIPILGTYPAPTAAAVTPTTPTEDER</sequence>
<protein>
    <recommendedName>
        <fullName evidence="4">Secreted protein</fullName>
    </recommendedName>
</protein>
<organism evidence="2 3">
    <name type="scientific">Tricholomella constricta</name>
    <dbReference type="NCBI Taxonomy" id="117010"/>
    <lineage>
        <taxon>Eukaryota</taxon>
        <taxon>Fungi</taxon>
        <taxon>Dikarya</taxon>
        <taxon>Basidiomycota</taxon>
        <taxon>Agaricomycotina</taxon>
        <taxon>Agaricomycetes</taxon>
        <taxon>Agaricomycetidae</taxon>
        <taxon>Agaricales</taxon>
        <taxon>Tricholomatineae</taxon>
        <taxon>Lyophyllaceae</taxon>
        <taxon>Tricholomella</taxon>
    </lineage>
</organism>
<evidence type="ECO:0000313" key="2">
    <source>
        <dbReference type="EMBL" id="KAF5384136.1"/>
    </source>
</evidence>
<feature type="signal peptide" evidence="1">
    <location>
        <begin position="1"/>
        <end position="21"/>
    </location>
</feature>
<name>A0A8H5HIJ1_9AGAR</name>
<evidence type="ECO:0008006" key="4">
    <source>
        <dbReference type="Google" id="ProtNLM"/>
    </source>
</evidence>
<dbReference type="AlphaFoldDB" id="A0A8H5HIJ1"/>
<evidence type="ECO:0000256" key="1">
    <source>
        <dbReference type="SAM" id="SignalP"/>
    </source>
</evidence>
<keyword evidence="1" id="KW-0732">Signal</keyword>
<dbReference type="EMBL" id="JAACJP010000005">
    <property type="protein sequence ID" value="KAF5384136.1"/>
    <property type="molecule type" value="Genomic_DNA"/>
</dbReference>